<dbReference type="Proteomes" id="UP000245119">
    <property type="component" value="Linkage Group LG10"/>
</dbReference>
<feature type="transmembrane region" description="Helical" evidence="2">
    <location>
        <begin position="588"/>
        <end position="617"/>
    </location>
</feature>
<dbReference type="PANTHER" id="PTHR20992:SF9">
    <property type="entry name" value="AT15442P-RELATED"/>
    <property type="match status" value="1"/>
</dbReference>
<name>A0A2T7NP79_POMCA</name>
<feature type="transmembrane region" description="Helical" evidence="2">
    <location>
        <begin position="515"/>
        <end position="537"/>
    </location>
</feature>
<dbReference type="InterPro" id="IPR005240">
    <property type="entry name" value="DUF389"/>
</dbReference>
<dbReference type="Pfam" id="PF04087">
    <property type="entry name" value="DUF389"/>
    <property type="match status" value="1"/>
</dbReference>
<dbReference type="EMBL" id="PZQS01000010">
    <property type="protein sequence ID" value="PVD22979.1"/>
    <property type="molecule type" value="Genomic_DNA"/>
</dbReference>
<feature type="transmembrane region" description="Helical" evidence="2">
    <location>
        <begin position="557"/>
        <end position="581"/>
    </location>
</feature>
<comment type="caution">
    <text evidence="3">The sequence shown here is derived from an EMBL/GenBank/DDBJ whole genome shotgun (WGS) entry which is preliminary data.</text>
</comment>
<feature type="compositionally biased region" description="Basic and acidic residues" evidence="1">
    <location>
        <begin position="837"/>
        <end position="857"/>
    </location>
</feature>
<sequence>MKKTQILCILAASKDPTLKTEAVLNVTSSCKASDSNSFITAVVSIKDEENRQESIPLLELPLPEMQDVQTADKADKSHLVGDEKLPGLETSMDEVTISEITVSQTISESKPDEIQSKTLEDDEICTMLRNFKVGENLTDDYWDFSLEEQAEPACKADLMNSKFPEDEHLPDGSENNSGETPAKIFDSPGAIEIGRENETYCKDKNEEELKQVSSFNKRDENRNALGDTPNSDQAGQQQDGKVSDSAAEQKEAKPSGSAQVTTQTTVNAVPTVPQSADERRDSVPSTVVQIPAAGSMPLLFIPAGVVDTDLDSSADAPHDMMALVPKRPLKEQIVDCLNGFGVKNVAWIKCSKDRMWQVTFIASSGIRCEEILHTLEGLGLGIIKKTSISVIQISIHSEETDSEEESDLGEDISVKTKEEKAAEEKMSEFRKSIKSRMVVAQVVESVRSNAEFTFDYVVLLVVASVIAALGLMESSSVALVASMLISPLMGPILAGTFGTVIHNISLRNCGIRSELYGLSICIISGFFYGLLTAGAEASEINWRSTPGWPTAEMYSRGVYRGLVIGVMIAIPSGAGVALSVLGGNTGSLVGVAISASLLPPAVNAGMLWANAIVTAIVPPGLSFKNKTSEAVYFSQKGTAQCPLPENNDYMHIYFCNVAHEFALLGVVSLLLTILNIICIFVMGVLFLKIKEVAPRASLSSTLKQFFKKDIKVARESYSTVKGPQSAALGKQWLEEYKNLKEGSTVDRNLVEMLKNVDNETDVEAALGILQKKMPMNVLHMGKDDTDQIFVPVVSAYDTNSPYLTMLPYDQTFIPHSQRRSSKQFTVTKVNENSDDQTSDHEKNEPPHHSKTRSESLHHSKTKSGHSKGKKKSKRSLRRLTFEEQEPLMGTNAERMPIARLEFTKDIGQSK</sequence>
<dbReference type="PANTHER" id="PTHR20992">
    <property type="entry name" value="AT15442P-RELATED"/>
    <property type="match status" value="1"/>
</dbReference>
<dbReference type="OrthoDB" id="543859at2759"/>
<evidence type="ECO:0000256" key="2">
    <source>
        <dbReference type="SAM" id="Phobius"/>
    </source>
</evidence>
<feature type="compositionally biased region" description="Polar residues" evidence="1">
    <location>
        <begin position="228"/>
        <end position="240"/>
    </location>
</feature>
<feature type="region of interest" description="Disordered" evidence="1">
    <location>
        <begin position="814"/>
        <end position="910"/>
    </location>
</feature>
<feature type="transmembrane region" description="Helical" evidence="2">
    <location>
        <begin position="454"/>
        <end position="472"/>
    </location>
</feature>
<keyword evidence="2" id="KW-0472">Membrane</keyword>
<accession>A0A2T7NP79</accession>
<organism evidence="3 4">
    <name type="scientific">Pomacea canaliculata</name>
    <name type="common">Golden apple snail</name>
    <dbReference type="NCBI Taxonomy" id="400727"/>
    <lineage>
        <taxon>Eukaryota</taxon>
        <taxon>Metazoa</taxon>
        <taxon>Spiralia</taxon>
        <taxon>Lophotrochozoa</taxon>
        <taxon>Mollusca</taxon>
        <taxon>Gastropoda</taxon>
        <taxon>Caenogastropoda</taxon>
        <taxon>Architaenioglossa</taxon>
        <taxon>Ampullarioidea</taxon>
        <taxon>Ampullariidae</taxon>
        <taxon>Pomacea</taxon>
    </lineage>
</organism>
<reference evidence="3 4" key="1">
    <citation type="submission" date="2018-04" db="EMBL/GenBank/DDBJ databases">
        <title>The genome of golden apple snail Pomacea canaliculata provides insight into stress tolerance and invasive adaptation.</title>
        <authorList>
            <person name="Liu C."/>
            <person name="Liu B."/>
            <person name="Ren Y."/>
            <person name="Zhang Y."/>
            <person name="Wang H."/>
            <person name="Li S."/>
            <person name="Jiang F."/>
            <person name="Yin L."/>
            <person name="Zhang G."/>
            <person name="Qian W."/>
            <person name="Fan W."/>
        </authorList>
    </citation>
    <scope>NUCLEOTIDE SEQUENCE [LARGE SCALE GENOMIC DNA]</scope>
    <source>
        <strain evidence="3">SZHN2017</strain>
        <tissue evidence="3">Muscle</tissue>
    </source>
</reference>
<protein>
    <recommendedName>
        <fullName evidence="5">DUF389 domain-containing protein</fullName>
    </recommendedName>
</protein>
<keyword evidence="2" id="KW-1133">Transmembrane helix</keyword>
<keyword evidence="4" id="KW-1185">Reference proteome</keyword>
<feature type="transmembrane region" description="Helical" evidence="2">
    <location>
        <begin position="661"/>
        <end position="687"/>
    </location>
</feature>
<evidence type="ECO:0000256" key="1">
    <source>
        <dbReference type="SAM" id="MobiDB-lite"/>
    </source>
</evidence>
<keyword evidence="2" id="KW-0812">Transmembrane</keyword>
<evidence type="ECO:0000313" key="3">
    <source>
        <dbReference type="EMBL" id="PVD22979.1"/>
    </source>
</evidence>
<evidence type="ECO:0000313" key="4">
    <source>
        <dbReference type="Proteomes" id="UP000245119"/>
    </source>
</evidence>
<proteinExistence type="predicted"/>
<feature type="region of interest" description="Disordered" evidence="1">
    <location>
        <begin position="213"/>
        <end position="284"/>
    </location>
</feature>
<feature type="compositionally biased region" description="Basic and acidic residues" evidence="1">
    <location>
        <begin position="213"/>
        <end position="222"/>
    </location>
</feature>
<feature type="transmembrane region" description="Helical" evidence="2">
    <location>
        <begin position="478"/>
        <end position="503"/>
    </location>
</feature>
<feature type="region of interest" description="Disordered" evidence="1">
    <location>
        <begin position="162"/>
        <end position="191"/>
    </location>
</feature>
<gene>
    <name evidence="3" type="ORF">C0Q70_16239</name>
</gene>
<evidence type="ECO:0008006" key="5">
    <source>
        <dbReference type="Google" id="ProtNLM"/>
    </source>
</evidence>
<feature type="compositionally biased region" description="Basic residues" evidence="1">
    <location>
        <begin position="858"/>
        <end position="877"/>
    </location>
</feature>
<dbReference type="AlphaFoldDB" id="A0A2T7NP79"/>
<feature type="compositionally biased region" description="Low complexity" evidence="1">
    <location>
        <begin position="258"/>
        <end position="274"/>
    </location>
</feature>